<gene>
    <name evidence="3" type="ORF">BCR32DRAFT_282538</name>
</gene>
<comment type="caution">
    <text evidence="3">The sequence shown here is derived from an EMBL/GenBank/DDBJ whole genome shotgun (WGS) entry which is preliminary data.</text>
</comment>
<proteinExistence type="predicted"/>
<organism evidence="3 4">
    <name type="scientific">Anaeromyces robustus</name>
    <dbReference type="NCBI Taxonomy" id="1754192"/>
    <lineage>
        <taxon>Eukaryota</taxon>
        <taxon>Fungi</taxon>
        <taxon>Fungi incertae sedis</taxon>
        <taxon>Chytridiomycota</taxon>
        <taxon>Chytridiomycota incertae sedis</taxon>
        <taxon>Neocallimastigomycetes</taxon>
        <taxon>Neocallimastigales</taxon>
        <taxon>Neocallimastigaceae</taxon>
        <taxon>Anaeromyces</taxon>
    </lineage>
</organism>
<evidence type="ECO:0000256" key="2">
    <source>
        <dbReference type="SAM" id="Phobius"/>
    </source>
</evidence>
<feature type="compositionally biased region" description="Basic residues" evidence="1">
    <location>
        <begin position="38"/>
        <end position="51"/>
    </location>
</feature>
<keyword evidence="4" id="KW-1185">Reference proteome</keyword>
<accession>A0A1Y1WYJ1</accession>
<sequence length="135" mass="15645">MLTPPPSAQTTLKNRKPPNEGKDQDTTSGKSSPDQTKVRRKKKKSTKRHHNSSSQSTLNSTNNKLIMATGLLTLAGISAFVMYRVFKTRKYQSNMRFSTSIITIFQRIFYRNSNKKHFFKLQTFVNRKTLLRFQI</sequence>
<dbReference type="Proteomes" id="UP000193944">
    <property type="component" value="Unassembled WGS sequence"/>
</dbReference>
<feature type="compositionally biased region" description="Polar residues" evidence="1">
    <location>
        <begin position="26"/>
        <end position="35"/>
    </location>
</feature>
<dbReference type="STRING" id="1754192.A0A1Y1WYJ1"/>
<feature type="region of interest" description="Disordered" evidence="1">
    <location>
        <begin position="1"/>
        <end position="60"/>
    </location>
</feature>
<protein>
    <submittedName>
        <fullName evidence="3">Uncharacterized protein</fullName>
    </submittedName>
</protein>
<evidence type="ECO:0000313" key="3">
    <source>
        <dbReference type="EMBL" id="ORX78164.1"/>
    </source>
</evidence>
<reference evidence="3 4" key="2">
    <citation type="submission" date="2016-08" db="EMBL/GenBank/DDBJ databases">
        <title>Pervasive Adenine N6-methylation of Active Genes in Fungi.</title>
        <authorList>
            <consortium name="DOE Joint Genome Institute"/>
            <person name="Mondo S.J."/>
            <person name="Dannebaum R.O."/>
            <person name="Kuo R.C."/>
            <person name="Labutti K."/>
            <person name="Haridas S."/>
            <person name="Kuo A."/>
            <person name="Salamov A."/>
            <person name="Ahrendt S.R."/>
            <person name="Lipzen A."/>
            <person name="Sullivan W."/>
            <person name="Andreopoulos W.B."/>
            <person name="Clum A."/>
            <person name="Lindquist E."/>
            <person name="Daum C."/>
            <person name="Ramamoorthy G.K."/>
            <person name="Gryganskyi A."/>
            <person name="Culley D."/>
            <person name="Magnuson J.K."/>
            <person name="James T.Y."/>
            <person name="O'Malley M.A."/>
            <person name="Stajich J.E."/>
            <person name="Spatafora J.W."/>
            <person name="Visel A."/>
            <person name="Grigoriev I.V."/>
        </authorList>
    </citation>
    <scope>NUCLEOTIDE SEQUENCE [LARGE SCALE GENOMIC DNA]</scope>
    <source>
        <strain evidence="3 4">S4</strain>
    </source>
</reference>
<keyword evidence="2" id="KW-1133">Transmembrane helix</keyword>
<keyword evidence="2" id="KW-0472">Membrane</keyword>
<dbReference type="AlphaFoldDB" id="A0A1Y1WYJ1"/>
<evidence type="ECO:0000313" key="4">
    <source>
        <dbReference type="Proteomes" id="UP000193944"/>
    </source>
</evidence>
<name>A0A1Y1WYJ1_9FUNG</name>
<feature type="transmembrane region" description="Helical" evidence="2">
    <location>
        <begin position="65"/>
        <end position="86"/>
    </location>
</feature>
<reference evidence="3 4" key="1">
    <citation type="submission" date="2016-08" db="EMBL/GenBank/DDBJ databases">
        <title>A Parts List for Fungal Cellulosomes Revealed by Comparative Genomics.</title>
        <authorList>
            <consortium name="DOE Joint Genome Institute"/>
            <person name="Haitjema C.H."/>
            <person name="Gilmore S.P."/>
            <person name="Henske J.K."/>
            <person name="Solomon K.V."/>
            <person name="De Groot R."/>
            <person name="Kuo A."/>
            <person name="Mondo S.J."/>
            <person name="Salamov A.A."/>
            <person name="Labutti K."/>
            <person name="Zhao Z."/>
            <person name="Chiniquy J."/>
            <person name="Barry K."/>
            <person name="Brewer H.M."/>
            <person name="Purvine S.O."/>
            <person name="Wright A.T."/>
            <person name="Boxma B."/>
            <person name="Van Alen T."/>
            <person name="Hackstein J.H."/>
            <person name="Baker S.E."/>
            <person name="Grigoriev I.V."/>
            <person name="O'Malley M.A."/>
        </authorList>
    </citation>
    <scope>NUCLEOTIDE SEQUENCE [LARGE SCALE GENOMIC DNA]</scope>
    <source>
        <strain evidence="3 4">S4</strain>
    </source>
</reference>
<evidence type="ECO:0000256" key="1">
    <source>
        <dbReference type="SAM" id="MobiDB-lite"/>
    </source>
</evidence>
<keyword evidence="2" id="KW-0812">Transmembrane</keyword>
<dbReference type="EMBL" id="MCFG01000220">
    <property type="protein sequence ID" value="ORX78164.1"/>
    <property type="molecule type" value="Genomic_DNA"/>
</dbReference>